<protein>
    <submittedName>
        <fullName evidence="2">Nif11-like leader peptide family natural product</fullName>
    </submittedName>
</protein>
<evidence type="ECO:0000313" key="2">
    <source>
        <dbReference type="EMBL" id="MDJ1174289.1"/>
    </source>
</evidence>
<sequence length="311" mass="37018">MSNKDGLKFYQAILETEELQTKISAMTNPQEIVHLGKQYGYCFTLEDIDRASNDLIKENGKEKQEIPFALSNSFEDRGDFRDFQLYHYEFELSKLQGFDEVVSDLEHLKIKPPTVDIDLYEKSFRQEDFNFASVSPVSPEFQGQYHEITNSVLTGNNLSDEPEYTQRHFHLINLDLHINHPLYDDYLTAKVRLIKRLNNIFGSPVRFSGSLWYPPNGYRIWHTNENQPGWRMYIIDFDYFSKDKKSFFRYLNPENKELVTLYEKPKTVRFFKIEQKPEKLFWHCIVNPTQLNRWSFGFVVPDNWMERLSIS</sequence>
<gene>
    <name evidence="2" type="ORF">PMG25_09305</name>
</gene>
<accession>A0ABT7B6N4</accession>
<dbReference type="InterPro" id="IPR012903">
    <property type="entry name" value="Nif11"/>
</dbReference>
<name>A0ABT7B6N4_9CYAN</name>
<dbReference type="Pfam" id="PF07862">
    <property type="entry name" value="Nif11"/>
    <property type="match status" value="1"/>
</dbReference>
<organism evidence="2 3">
    <name type="scientific">Roseofilum capinflatum BLCC-M114</name>
    <dbReference type="NCBI Taxonomy" id="3022440"/>
    <lineage>
        <taxon>Bacteria</taxon>
        <taxon>Bacillati</taxon>
        <taxon>Cyanobacteriota</taxon>
        <taxon>Cyanophyceae</taxon>
        <taxon>Desertifilales</taxon>
        <taxon>Desertifilaceae</taxon>
        <taxon>Roseofilum</taxon>
        <taxon>Roseofilum capinflatum</taxon>
    </lineage>
</organism>
<evidence type="ECO:0000313" key="3">
    <source>
        <dbReference type="Proteomes" id="UP001235849"/>
    </source>
</evidence>
<reference evidence="2 3" key="1">
    <citation type="submission" date="2023-01" db="EMBL/GenBank/DDBJ databases">
        <title>Novel diversity within Roseofilum (Cyanobacteria; Desertifilaceae) from marine benthic mats with descriptions of four novel species.</title>
        <authorList>
            <person name="Wang Y."/>
            <person name="Berthold D.E."/>
            <person name="Hu J."/>
            <person name="Lefler F.W."/>
            <person name="Laughinghouse H.D. IV."/>
        </authorList>
    </citation>
    <scope>NUCLEOTIDE SEQUENCE [LARGE SCALE GENOMIC DNA]</scope>
    <source>
        <strain evidence="2 3">BLCC-M114</strain>
    </source>
</reference>
<keyword evidence="3" id="KW-1185">Reference proteome</keyword>
<dbReference type="RefSeq" id="WP_283766620.1">
    <property type="nucleotide sequence ID" value="NZ_JAQOSO010000052.1"/>
</dbReference>
<dbReference type="EMBL" id="JAQOSO010000052">
    <property type="protein sequence ID" value="MDJ1174289.1"/>
    <property type="molecule type" value="Genomic_DNA"/>
</dbReference>
<proteinExistence type="predicted"/>
<evidence type="ECO:0000259" key="1">
    <source>
        <dbReference type="Pfam" id="PF07862"/>
    </source>
</evidence>
<feature type="domain" description="Nif11" evidence="1">
    <location>
        <begin position="1"/>
        <end position="47"/>
    </location>
</feature>
<comment type="caution">
    <text evidence="2">The sequence shown here is derived from an EMBL/GenBank/DDBJ whole genome shotgun (WGS) entry which is preliminary data.</text>
</comment>
<dbReference type="Proteomes" id="UP001235849">
    <property type="component" value="Unassembled WGS sequence"/>
</dbReference>